<evidence type="ECO:0000256" key="4">
    <source>
        <dbReference type="ARBA" id="ARBA00023136"/>
    </source>
</evidence>
<evidence type="ECO:0000256" key="7">
    <source>
        <dbReference type="SAM" id="SignalP"/>
    </source>
</evidence>
<feature type="signal peptide" evidence="7">
    <location>
        <begin position="1"/>
        <end position="18"/>
    </location>
</feature>
<dbReference type="AlphaFoldDB" id="A0AAV6UMN4"/>
<dbReference type="InterPro" id="IPR051085">
    <property type="entry name" value="MB_O-acyltransferase"/>
</dbReference>
<accession>A0AAV6UMN4</accession>
<gene>
    <name evidence="8" type="ORF">JTE90_018634</name>
</gene>
<feature type="transmembrane region" description="Helical" evidence="6">
    <location>
        <begin position="375"/>
        <end position="394"/>
    </location>
</feature>
<dbReference type="GO" id="GO:0016409">
    <property type="term" value="F:palmitoyltransferase activity"/>
    <property type="evidence" value="ECO:0007669"/>
    <property type="project" value="TreeGrafter"/>
</dbReference>
<evidence type="ECO:0000256" key="5">
    <source>
        <dbReference type="ARBA" id="ARBA00038268"/>
    </source>
</evidence>
<feature type="transmembrane region" description="Helical" evidence="6">
    <location>
        <begin position="236"/>
        <end position="257"/>
    </location>
</feature>
<evidence type="ECO:0000256" key="6">
    <source>
        <dbReference type="SAM" id="Phobius"/>
    </source>
</evidence>
<keyword evidence="3 6" id="KW-1133">Transmembrane helix</keyword>
<keyword evidence="4 6" id="KW-0472">Membrane</keyword>
<protein>
    <recommendedName>
        <fullName evidence="10">Protein-cysteine N-palmitoyltransferase Rasp</fullName>
    </recommendedName>
</protein>
<sequence>MWIEKKIYLAVWIISISAALVSFSKSCKNHPKEFPDDFGEGWQFLERQQDQSDIEWAVLTSLFKEYWFILVVQIICTNLFFQRSKARMLFYAMYSILALTLIVGITISIVFLMYILLMFCIHLTGKKQYCYLLTIVSLFLVHHTRFFNLKEFLLIEMERDLFLFDVGLAWLLSKCLSFAVDRIDAKRNIYNVSDISMVLTYCLFLPAFFTGPLIAYESFHTEMLKNERDTLSSKNILLNTVYLLYQLSYYFVYEFLLHFMYSSSISYYPEIVANFDRWSLCGLGYALPMMFYLKYFILFGIAGSLSRFEGITLPPPPKCFTTSYLASFLYRHFDRGLYLWLLKYLYLPMLKIGLGRISAQSLCFAFVAIWHGSDAAICISSVLNWLLVASEVIAKHLSTSKIGKKIQKLPSDMHGRFCAALATPHFILLCISCDFFLSNYEIGALILNQMVIRFELIPLAFLLCIMYCGCHVSIDVKKFQEKGPLSMNFILDKGKT</sequence>
<evidence type="ECO:0000256" key="3">
    <source>
        <dbReference type="ARBA" id="ARBA00022989"/>
    </source>
</evidence>
<comment type="subcellular location">
    <subcellularLocation>
        <location evidence="1">Membrane</location>
        <topology evidence="1">Multi-pass membrane protein</topology>
    </subcellularLocation>
</comment>
<comment type="caution">
    <text evidence="8">The sequence shown here is derived from an EMBL/GenBank/DDBJ whole genome shotgun (WGS) entry which is preliminary data.</text>
</comment>
<dbReference type="Proteomes" id="UP000827092">
    <property type="component" value="Unassembled WGS sequence"/>
</dbReference>
<keyword evidence="2 6" id="KW-0812">Transmembrane</keyword>
<feature type="transmembrane region" description="Helical" evidence="6">
    <location>
        <begin position="344"/>
        <end position="369"/>
    </location>
</feature>
<keyword evidence="7" id="KW-0732">Signal</keyword>
<feature type="transmembrane region" description="Helical" evidence="6">
    <location>
        <begin position="415"/>
        <end position="437"/>
    </location>
</feature>
<feature type="transmembrane region" description="Helical" evidence="6">
    <location>
        <begin position="457"/>
        <end position="474"/>
    </location>
</feature>
<evidence type="ECO:0000256" key="2">
    <source>
        <dbReference type="ARBA" id="ARBA00022692"/>
    </source>
</evidence>
<dbReference type="PANTHER" id="PTHR13285:SF18">
    <property type="entry name" value="PROTEIN-CYSTEINE N-PALMITOYLTRANSFERASE RASP"/>
    <property type="match status" value="1"/>
</dbReference>
<comment type="similarity">
    <text evidence="5">Belongs to the membrane-bound acyltransferase family. HHAT subfamily.</text>
</comment>
<evidence type="ECO:0000313" key="8">
    <source>
        <dbReference type="EMBL" id="KAG8185414.1"/>
    </source>
</evidence>
<dbReference type="PANTHER" id="PTHR13285">
    <property type="entry name" value="ACYLTRANSFERASE"/>
    <property type="match status" value="1"/>
</dbReference>
<feature type="transmembrane region" description="Helical" evidence="6">
    <location>
        <begin position="66"/>
        <end position="81"/>
    </location>
</feature>
<feature type="transmembrane region" description="Helical" evidence="6">
    <location>
        <begin position="161"/>
        <end position="180"/>
    </location>
</feature>
<feature type="transmembrane region" description="Helical" evidence="6">
    <location>
        <begin position="129"/>
        <end position="149"/>
    </location>
</feature>
<feature type="chain" id="PRO_5043921974" description="Protein-cysteine N-palmitoyltransferase Rasp" evidence="7">
    <location>
        <begin position="19"/>
        <end position="496"/>
    </location>
</feature>
<dbReference type="GO" id="GO:0016020">
    <property type="term" value="C:membrane"/>
    <property type="evidence" value="ECO:0007669"/>
    <property type="project" value="UniProtKB-SubCell"/>
</dbReference>
<feature type="transmembrane region" description="Helical" evidence="6">
    <location>
        <begin position="277"/>
        <end position="297"/>
    </location>
</feature>
<dbReference type="EMBL" id="JAFNEN010000336">
    <property type="protein sequence ID" value="KAG8185414.1"/>
    <property type="molecule type" value="Genomic_DNA"/>
</dbReference>
<organism evidence="8 9">
    <name type="scientific">Oedothorax gibbosus</name>
    <dbReference type="NCBI Taxonomy" id="931172"/>
    <lineage>
        <taxon>Eukaryota</taxon>
        <taxon>Metazoa</taxon>
        <taxon>Ecdysozoa</taxon>
        <taxon>Arthropoda</taxon>
        <taxon>Chelicerata</taxon>
        <taxon>Arachnida</taxon>
        <taxon>Araneae</taxon>
        <taxon>Araneomorphae</taxon>
        <taxon>Entelegynae</taxon>
        <taxon>Araneoidea</taxon>
        <taxon>Linyphiidae</taxon>
        <taxon>Erigoninae</taxon>
        <taxon>Oedothorax</taxon>
    </lineage>
</organism>
<feature type="transmembrane region" description="Helical" evidence="6">
    <location>
        <begin position="195"/>
        <end position="216"/>
    </location>
</feature>
<evidence type="ECO:0000256" key="1">
    <source>
        <dbReference type="ARBA" id="ARBA00004141"/>
    </source>
</evidence>
<evidence type="ECO:0008006" key="10">
    <source>
        <dbReference type="Google" id="ProtNLM"/>
    </source>
</evidence>
<keyword evidence="9" id="KW-1185">Reference proteome</keyword>
<dbReference type="InterPro" id="IPR004299">
    <property type="entry name" value="MBOAT_fam"/>
</dbReference>
<feature type="transmembrane region" description="Helical" evidence="6">
    <location>
        <begin position="88"/>
        <end position="117"/>
    </location>
</feature>
<dbReference type="GO" id="GO:0005783">
    <property type="term" value="C:endoplasmic reticulum"/>
    <property type="evidence" value="ECO:0007669"/>
    <property type="project" value="TreeGrafter"/>
</dbReference>
<reference evidence="8 9" key="1">
    <citation type="journal article" date="2022" name="Nat. Ecol. Evol.">
        <title>A masculinizing supergene underlies an exaggerated male reproductive morph in a spider.</title>
        <authorList>
            <person name="Hendrickx F."/>
            <person name="De Corte Z."/>
            <person name="Sonet G."/>
            <person name="Van Belleghem S.M."/>
            <person name="Kostlbacher S."/>
            <person name="Vangestel C."/>
        </authorList>
    </citation>
    <scope>NUCLEOTIDE SEQUENCE [LARGE SCALE GENOMIC DNA]</scope>
    <source>
        <strain evidence="8">W744_W776</strain>
    </source>
</reference>
<proteinExistence type="inferred from homology"/>
<name>A0AAV6UMN4_9ARAC</name>
<dbReference type="Pfam" id="PF03062">
    <property type="entry name" value="MBOAT"/>
    <property type="match status" value="1"/>
</dbReference>
<evidence type="ECO:0000313" key="9">
    <source>
        <dbReference type="Proteomes" id="UP000827092"/>
    </source>
</evidence>